<feature type="binding site" evidence="6">
    <location>
        <position position="221"/>
    </location>
    <ligand>
        <name>Zn(2+)</name>
        <dbReference type="ChEBI" id="CHEBI:29105"/>
    </ligand>
</feature>
<dbReference type="GO" id="GO:0070403">
    <property type="term" value="F:NAD+ binding"/>
    <property type="evidence" value="ECO:0007669"/>
    <property type="project" value="InterPro"/>
</dbReference>
<dbReference type="InterPro" id="IPR026591">
    <property type="entry name" value="Sirtuin_cat_small_dom_sf"/>
</dbReference>
<evidence type="ECO:0000313" key="9">
    <source>
        <dbReference type="Proteomes" id="UP001153069"/>
    </source>
</evidence>
<dbReference type="Gene3D" id="3.30.1600.10">
    <property type="entry name" value="SIR2/SIRT2 'Small Domain"/>
    <property type="match status" value="1"/>
</dbReference>
<dbReference type="GO" id="GO:0046872">
    <property type="term" value="F:metal ion binding"/>
    <property type="evidence" value="ECO:0007669"/>
    <property type="project" value="UniProtKB-KW"/>
</dbReference>
<evidence type="ECO:0000313" key="8">
    <source>
        <dbReference type="EMBL" id="CAB9509438.1"/>
    </source>
</evidence>
<organism evidence="8 9">
    <name type="scientific">Seminavis robusta</name>
    <dbReference type="NCBI Taxonomy" id="568900"/>
    <lineage>
        <taxon>Eukaryota</taxon>
        <taxon>Sar</taxon>
        <taxon>Stramenopiles</taxon>
        <taxon>Ochrophyta</taxon>
        <taxon>Bacillariophyta</taxon>
        <taxon>Bacillariophyceae</taxon>
        <taxon>Bacillariophycidae</taxon>
        <taxon>Naviculales</taxon>
        <taxon>Naviculaceae</taxon>
        <taxon>Seminavis</taxon>
    </lineage>
</organism>
<evidence type="ECO:0000256" key="4">
    <source>
        <dbReference type="ARBA" id="ARBA00022833"/>
    </source>
</evidence>
<reference evidence="8" key="1">
    <citation type="submission" date="2020-06" db="EMBL/GenBank/DDBJ databases">
        <authorList>
            <consortium name="Plant Systems Biology data submission"/>
        </authorList>
    </citation>
    <scope>NUCLEOTIDE SEQUENCE</scope>
    <source>
        <strain evidence="8">D6</strain>
    </source>
</reference>
<accession>A0A9N8HC30</accession>
<keyword evidence="4 6" id="KW-0862">Zinc</keyword>
<dbReference type="PROSITE" id="PS50305">
    <property type="entry name" value="SIRTUIN"/>
    <property type="match status" value="1"/>
</dbReference>
<evidence type="ECO:0000256" key="6">
    <source>
        <dbReference type="PROSITE-ProRule" id="PRU00236"/>
    </source>
</evidence>
<feature type="active site" description="Proton acceptor" evidence="6">
    <location>
        <position position="213"/>
    </location>
</feature>
<dbReference type="InterPro" id="IPR026590">
    <property type="entry name" value="Ssirtuin_cat_dom"/>
</dbReference>
<evidence type="ECO:0000256" key="2">
    <source>
        <dbReference type="ARBA" id="ARBA00022679"/>
    </source>
</evidence>
<dbReference type="GO" id="GO:0005634">
    <property type="term" value="C:nucleus"/>
    <property type="evidence" value="ECO:0007669"/>
    <property type="project" value="TreeGrafter"/>
</dbReference>
<keyword evidence="9" id="KW-1185">Reference proteome</keyword>
<dbReference type="InterPro" id="IPR029035">
    <property type="entry name" value="DHS-like_NAD/FAD-binding_dom"/>
</dbReference>
<dbReference type="PANTHER" id="PTHR11085:SF6">
    <property type="entry name" value="NAD-DEPENDENT PROTEIN DEACETYLASE SIRTUIN-2"/>
    <property type="match status" value="1"/>
</dbReference>
<dbReference type="Pfam" id="PF02146">
    <property type="entry name" value="SIR2"/>
    <property type="match status" value="1"/>
</dbReference>
<protein>
    <submittedName>
        <fullName evidence="8">Protein deacetylase sirtuin-2</fullName>
    </submittedName>
</protein>
<feature type="domain" description="Deacetylase sirtuin-type" evidence="7">
    <location>
        <begin position="81"/>
        <end position="354"/>
    </location>
</feature>
<proteinExistence type="predicted"/>
<dbReference type="OrthoDB" id="420264at2759"/>
<name>A0A9N8HC30_9STRA</name>
<keyword evidence="3 6" id="KW-0479">Metal-binding</keyword>
<dbReference type="InterPro" id="IPR050134">
    <property type="entry name" value="NAD-dep_sirtuin_deacylases"/>
</dbReference>
<dbReference type="AlphaFoldDB" id="A0A9N8HC30"/>
<evidence type="ECO:0000256" key="3">
    <source>
        <dbReference type="ARBA" id="ARBA00022723"/>
    </source>
</evidence>
<comment type="cofactor">
    <cofactor evidence="1">
        <name>Zn(2+)</name>
        <dbReference type="ChEBI" id="CHEBI:29105"/>
    </cofactor>
</comment>
<feature type="binding site" evidence="6">
    <location>
        <position position="224"/>
    </location>
    <ligand>
        <name>Zn(2+)</name>
        <dbReference type="ChEBI" id="CHEBI:29105"/>
    </ligand>
</feature>
<feature type="binding site" evidence="6">
    <location>
        <position position="246"/>
    </location>
    <ligand>
        <name>Zn(2+)</name>
        <dbReference type="ChEBI" id="CHEBI:29105"/>
    </ligand>
</feature>
<evidence type="ECO:0000256" key="1">
    <source>
        <dbReference type="ARBA" id="ARBA00001947"/>
    </source>
</evidence>
<dbReference type="SUPFAM" id="SSF52467">
    <property type="entry name" value="DHS-like NAD/FAD-binding domain"/>
    <property type="match status" value="1"/>
</dbReference>
<dbReference type="InterPro" id="IPR003000">
    <property type="entry name" value="Sirtuin"/>
</dbReference>
<keyword evidence="5" id="KW-0520">NAD</keyword>
<evidence type="ECO:0000256" key="5">
    <source>
        <dbReference type="ARBA" id="ARBA00023027"/>
    </source>
</evidence>
<sequence>MGIQRIQLFNKVYYFSAPARCSRQVRSIGTPGGGCCSYHTVPVVSKLLTPWIRSGIQLQRCNLSSHSKSASSGKQNDGIHSETVRTVAKWIQDLEKQGLPKIIVLCGAGVSVAAGIPDFRSPGTGLYDNLQKYNLPYPEAVFDLDYYRQRPQAFLSLAKEIWPGVQEQHSPTLTHSFLALLEQNNLLLRCYTQNIDGLEFLGGMSSDKIMECHGHFRSASCIRCGSPADIEKVKESILQQQGTPMCEQCHIGHVKPDIVFFGEALPPRLNLLIQNDLPRASLMLILGTSLQVVPVSLIPDWVPSSCRRVLLNRELVGNLAIGTGSHPNEKSRDLFQAGDCDDSILAICRALGWEDLLRKQNEATRIRATATTTMDAK</sequence>
<keyword evidence="2" id="KW-0808">Transferase</keyword>
<dbReference type="EMBL" id="CAICTM010000389">
    <property type="protein sequence ID" value="CAB9509438.1"/>
    <property type="molecule type" value="Genomic_DNA"/>
</dbReference>
<gene>
    <name evidence="8" type="ORF">SEMRO_390_G132750.1</name>
</gene>
<dbReference type="Proteomes" id="UP001153069">
    <property type="component" value="Unassembled WGS sequence"/>
</dbReference>
<comment type="caution">
    <text evidence="8">The sequence shown here is derived from an EMBL/GenBank/DDBJ whole genome shotgun (WGS) entry which is preliminary data.</text>
</comment>
<dbReference type="Gene3D" id="3.40.50.1220">
    <property type="entry name" value="TPP-binding domain"/>
    <property type="match status" value="1"/>
</dbReference>
<dbReference type="GO" id="GO:0017136">
    <property type="term" value="F:histone deacetylase activity, NAD-dependent"/>
    <property type="evidence" value="ECO:0007669"/>
    <property type="project" value="TreeGrafter"/>
</dbReference>
<feature type="binding site" evidence="6">
    <location>
        <position position="249"/>
    </location>
    <ligand>
        <name>Zn(2+)</name>
        <dbReference type="ChEBI" id="CHEBI:29105"/>
    </ligand>
</feature>
<dbReference type="PANTHER" id="PTHR11085">
    <property type="entry name" value="NAD-DEPENDENT PROTEIN DEACYLASE SIRTUIN-5, MITOCHONDRIAL-RELATED"/>
    <property type="match status" value="1"/>
</dbReference>
<evidence type="ECO:0000259" key="7">
    <source>
        <dbReference type="PROSITE" id="PS50305"/>
    </source>
</evidence>